<feature type="compositionally biased region" description="Low complexity" evidence="1">
    <location>
        <begin position="11"/>
        <end position="22"/>
    </location>
</feature>
<keyword evidence="3" id="KW-1185">Reference proteome</keyword>
<comment type="caution">
    <text evidence="2">The sequence shown here is derived from an EMBL/GenBank/DDBJ whole genome shotgun (WGS) entry which is preliminary data.</text>
</comment>
<name>A0AAV8XEQ1_9CUCU</name>
<proteinExistence type="predicted"/>
<dbReference type="Proteomes" id="UP001162156">
    <property type="component" value="Unassembled WGS sequence"/>
</dbReference>
<feature type="region of interest" description="Disordered" evidence="1">
    <location>
        <begin position="1"/>
        <end position="97"/>
    </location>
</feature>
<protein>
    <submittedName>
        <fullName evidence="2">Uncharacterized protein</fullName>
    </submittedName>
</protein>
<evidence type="ECO:0000313" key="2">
    <source>
        <dbReference type="EMBL" id="KAJ8937014.1"/>
    </source>
</evidence>
<feature type="compositionally biased region" description="Basic and acidic residues" evidence="1">
    <location>
        <begin position="30"/>
        <end position="59"/>
    </location>
</feature>
<sequence length="133" mass="15451">MNRSDTHLRHTSTSTSNYNSTSDVPSYLRGFEHESGLHRHRELPEEGERRERRPERGDSDSDSDASEGRSLDLASSHSSDDDESSTRRHRSRGPNGEFRNVAELLTELWLFSLHFKFFLEVKFLLNLFIVQEN</sequence>
<evidence type="ECO:0000313" key="3">
    <source>
        <dbReference type="Proteomes" id="UP001162156"/>
    </source>
</evidence>
<accession>A0AAV8XEQ1</accession>
<organism evidence="2 3">
    <name type="scientific">Rhamnusium bicolor</name>
    <dbReference type="NCBI Taxonomy" id="1586634"/>
    <lineage>
        <taxon>Eukaryota</taxon>
        <taxon>Metazoa</taxon>
        <taxon>Ecdysozoa</taxon>
        <taxon>Arthropoda</taxon>
        <taxon>Hexapoda</taxon>
        <taxon>Insecta</taxon>
        <taxon>Pterygota</taxon>
        <taxon>Neoptera</taxon>
        <taxon>Endopterygota</taxon>
        <taxon>Coleoptera</taxon>
        <taxon>Polyphaga</taxon>
        <taxon>Cucujiformia</taxon>
        <taxon>Chrysomeloidea</taxon>
        <taxon>Cerambycidae</taxon>
        <taxon>Lepturinae</taxon>
        <taxon>Rhagiini</taxon>
        <taxon>Rhamnusium</taxon>
    </lineage>
</organism>
<dbReference type="AlphaFoldDB" id="A0AAV8XEQ1"/>
<reference evidence="2" key="1">
    <citation type="journal article" date="2023" name="Insect Mol. Biol.">
        <title>Genome sequencing provides insights into the evolution of gene families encoding plant cell wall-degrading enzymes in longhorned beetles.</title>
        <authorList>
            <person name="Shin N.R."/>
            <person name="Okamura Y."/>
            <person name="Kirsch R."/>
            <person name="Pauchet Y."/>
        </authorList>
    </citation>
    <scope>NUCLEOTIDE SEQUENCE</scope>
    <source>
        <strain evidence="2">RBIC_L_NR</strain>
    </source>
</reference>
<dbReference type="EMBL" id="JANEYF010003362">
    <property type="protein sequence ID" value="KAJ8937014.1"/>
    <property type="molecule type" value="Genomic_DNA"/>
</dbReference>
<gene>
    <name evidence="2" type="ORF">NQ314_012096</name>
</gene>
<evidence type="ECO:0000256" key="1">
    <source>
        <dbReference type="SAM" id="MobiDB-lite"/>
    </source>
</evidence>